<dbReference type="Gene3D" id="1.10.530.40">
    <property type="match status" value="1"/>
</dbReference>
<dbReference type="PANTHER" id="PTHR38107:SF3">
    <property type="entry name" value="LYSOZYME RRRD-RELATED"/>
    <property type="match status" value="1"/>
</dbReference>
<keyword evidence="6 7" id="KW-0326">Glycosidase</keyword>
<evidence type="ECO:0000256" key="2">
    <source>
        <dbReference type="ARBA" id="ARBA00022529"/>
    </source>
</evidence>
<dbReference type="Proteomes" id="UP001595607">
    <property type="component" value="Unassembled WGS sequence"/>
</dbReference>
<dbReference type="InterPro" id="IPR023347">
    <property type="entry name" value="Lysozyme_dom_sf"/>
</dbReference>
<dbReference type="InterPro" id="IPR033907">
    <property type="entry name" value="Endolysin_autolysin"/>
</dbReference>
<keyword evidence="9" id="KW-0472">Membrane</keyword>
<evidence type="ECO:0000256" key="3">
    <source>
        <dbReference type="ARBA" id="ARBA00022638"/>
    </source>
</evidence>
<dbReference type="PANTHER" id="PTHR38107">
    <property type="match status" value="1"/>
</dbReference>
<keyword evidence="2 7" id="KW-0929">Antimicrobial</keyword>
<dbReference type="InterPro" id="IPR023346">
    <property type="entry name" value="Lysozyme-like_dom_sf"/>
</dbReference>
<dbReference type="SUPFAM" id="SSF53955">
    <property type="entry name" value="Lysozyme-like"/>
    <property type="match status" value="1"/>
</dbReference>
<dbReference type="RefSeq" id="WP_189570962.1">
    <property type="nucleotide sequence ID" value="NZ_BMXU01000001.1"/>
</dbReference>
<evidence type="ECO:0000256" key="8">
    <source>
        <dbReference type="SAM" id="MobiDB-lite"/>
    </source>
</evidence>
<keyword evidence="9" id="KW-0812">Transmembrane</keyword>
<dbReference type="InterPro" id="IPR034690">
    <property type="entry name" value="Endolysin_T4_type"/>
</dbReference>
<evidence type="ECO:0000256" key="1">
    <source>
        <dbReference type="ARBA" id="ARBA00000632"/>
    </source>
</evidence>
<evidence type="ECO:0000256" key="6">
    <source>
        <dbReference type="ARBA" id="ARBA00023295"/>
    </source>
</evidence>
<gene>
    <name evidence="10" type="ORF">ACFONP_07550</name>
</gene>
<evidence type="ECO:0000256" key="5">
    <source>
        <dbReference type="ARBA" id="ARBA00023200"/>
    </source>
</evidence>
<keyword evidence="11" id="KW-1185">Reference proteome</keyword>
<comment type="caution">
    <text evidence="10">The sequence shown here is derived from an EMBL/GenBank/DDBJ whole genome shotgun (WGS) entry which is preliminary data.</text>
</comment>
<keyword evidence="4 7" id="KW-0378">Hydrolase</keyword>
<comment type="catalytic activity">
    <reaction evidence="1 7">
        <text>Hydrolysis of (1-&gt;4)-beta-linkages between N-acetylmuramic acid and N-acetyl-D-glucosamine residues in a peptidoglycan and between N-acetyl-D-glucosamine residues in chitodextrins.</text>
        <dbReference type="EC" id="3.2.1.17"/>
    </reaction>
</comment>
<evidence type="ECO:0000256" key="7">
    <source>
        <dbReference type="RuleBase" id="RU003788"/>
    </source>
</evidence>
<evidence type="ECO:0000256" key="9">
    <source>
        <dbReference type="SAM" id="Phobius"/>
    </source>
</evidence>
<dbReference type="InterPro" id="IPR002196">
    <property type="entry name" value="Glyco_hydro_24"/>
</dbReference>
<keyword evidence="9" id="KW-1133">Transmembrane helix</keyword>
<comment type="similarity">
    <text evidence="7">Belongs to the glycosyl hydrolase 24 family.</text>
</comment>
<dbReference type="Pfam" id="PF00959">
    <property type="entry name" value="Phage_lysozyme"/>
    <property type="match status" value="1"/>
</dbReference>
<dbReference type="CDD" id="cd00737">
    <property type="entry name" value="lyz_endolysin_autolysin"/>
    <property type="match status" value="1"/>
</dbReference>
<feature type="region of interest" description="Disordered" evidence="8">
    <location>
        <begin position="204"/>
        <end position="258"/>
    </location>
</feature>
<feature type="region of interest" description="Disordered" evidence="8">
    <location>
        <begin position="153"/>
        <end position="188"/>
    </location>
</feature>
<name>A0ABV7MB38_9PROT</name>
<keyword evidence="3 7" id="KW-0081">Bacteriolytic enzyme</keyword>
<reference evidence="11" key="1">
    <citation type="journal article" date="2019" name="Int. J. Syst. Evol. Microbiol.">
        <title>The Global Catalogue of Microorganisms (GCM) 10K type strain sequencing project: providing services to taxonomists for standard genome sequencing and annotation.</title>
        <authorList>
            <consortium name="The Broad Institute Genomics Platform"/>
            <consortium name="The Broad Institute Genome Sequencing Center for Infectious Disease"/>
            <person name="Wu L."/>
            <person name="Ma J."/>
        </authorList>
    </citation>
    <scope>NUCLEOTIDE SEQUENCE [LARGE SCALE GENOMIC DNA]</scope>
    <source>
        <strain evidence="11">KCTC 22245</strain>
    </source>
</reference>
<evidence type="ECO:0000256" key="4">
    <source>
        <dbReference type="ARBA" id="ARBA00022801"/>
    </source>
</evidence>
<protein>
    <recommendedName>
        <fullName evidence="7">Lysozyme</fullName>
        <ecNumber evidence="7">3.2.1.17</ecNumber>
    </recommendedName>
</protein>
<evidence type="ECO:0000313" key="10">
    <source>
        <dbReference type="EMBL" id="MFC3302585.1"/>
    </source>
</evidence>
<dbReference type="HAMAP" id="MF_04110">
    <property type="entry name" value="ENDOLYSIN_T4"/>
    <property type="match status" value="1"/>
</dbReference>
<accession>A0ABV7MB38</accession>
<feature type="compositionally biased region" description="Acidic residues" evidence="8">
    <location>
        <begin position="209"/>
        <end position="223"/>
    </location>
</feature>
<evidence type="ECO:0000313" key="11">
    <source>
        <dbReference type="Proteomes" id="UP001595607"/>
    </source>
</evidence>
<proteinExistence type="inferred from homology"/>
<feature type="compositionally biased region" description="Polar residues" evidence="8">
    <location>
        <begin position="234"/>
        <end position="246"/>
    </location>
</feature>
<sequence length="305" mass="33257">MKISERGLELIKQFEGLELEAYQDIVGVWTIGYGHTSMAGPPEVVPGMEITEQEAEEILRRDLRQYEEAVERAVKVDITQNMFDALVSITYNIGINAMRNSTFIKRLNNKDYEGAAEAMLWWNKAGGKVVNGLKRRRAAEAALFLEGLEELTREAEEENSPIDETKGAPVEENSPRRPNLGSSRTVGGAAAAGVAGAVGAGSVLMRNDDDGEEETASEGDGSSEPEAPGDSGPTDETAQETPTDNPGTLPEPEEVTETTEKVFVSTFEDQEEAWDAIIIAAGVIAVIAAIYVILVRFDDWRNHKR</sequence>
<organism evidence="10 11">
    <name type="scientific">Parvularcula lutaonensis</name>
    <dbReference type="NCBI Taxonomy" id="491923"/>
    <lineage>
        <taxon>Bacteria</taxon>
        <taxon>Pseudomonadati</taxon>
        <taxon>Pseudomonadota</taxon>
        <taxon>Alphaproteobacteria</taxon>
        <taxon>Parvularculales</taxon>
        <taxon>Parvularculaceae</taxon>
        <taxon>Parvularcula</taxon>
    </lineage>
</organism>
<dbReference type="InterPro" id="IPR051018">
    <property type="entry name" value="Bacteriophage_GH24"/>
</dbReference>
<keyword evidence="5" id="KW-1035">Host cytoplasm</keyword>
<dbReference type="EC" id="3.2.1.17" evidence="7"/>
<dbReference type="EMBL" id="JBHRVA010000002">
    <property type="protein sequence ID" value="MFC3302585.1"/>
    <property type="molecule type" value="Genomic_DNA"/>
</dbReference>
<feature type="transmembrane region" description="Helical" evidence="9">
    <location>
        <begin position="273"/>
        <end position="295"/>
    </location>
</feature>